<dbReference type="CDD" id="cd00090">
    <property type="entry name" value="HTH_ARSR"/>
    <property type="match status" value="1"/>
</dbReference>
<sequence length="152" mass="16149">MNSSDAAPPDPAALEFSRLLGPLRRAVLRASRSAADLPDLPEAQIELLRVLADGPLAPREAAARLRVAASTVSNLVKAMRAAGLVERTADPHDARTVLLTATRAAHDLLGRYDRASARVLARTLDGLPPADREAFHAALPALARLTDRLEGN</sequence>
<dbReference type="Proteomes" id="UP001501447">
    <property type="component" value="Unassembled WGS sequence"/>
</dbReference>
<dbReference type="SMART" id="SM00347">
    <property type="entry name" value="HTH_MARR"/>
    <property type="match status" value="1"/>
</dbReference>
<gene>
    <name evidence="2" type="ORF">GCM10009863_30700</name>
</gene>
<evidence type="ECO:0000313" key="3">
    <source>
        <dbReference type="Proteomes" id="UP001501447"/>
    </source>
</evidence>
<organism evidence="2 3">
    <name type="scientific">Streptomyces axinellae</name>
    <dbReference type="NCBI Taxonomy" id="552788"/>
    <lineage>
        <taxon>Bacteria</taxon>
        <taxon>Bacillati</taxon>
        <taxon>Actinomycetota</taxon>
        <taxon>Actinomycetes</taxon>
        <taxon>Kitasatosporales</taxon>
        <taxon>Streptomycetaceae</taxon>
        <taxon>Streptomyces</taxon>
    </lineage>
</organism>
<evidence type="ECO:0000313" key="2">
    <source>
        <dbReference type="EMBL" id="GAA2614839.1"/>
    </source>
</evidence>
<accession>A0ABP6CG26</accession>
<dbReference type="EMBL" id="BAAARJ010000009">
    <property type="protein sequence ID" value="GAA2614839.1"/>
    <property type="molecule type" value="Genomic_DNA"/>
</dbReference>
<dbReference type="InterPro" id="IPR052526">
    <property type="entry name" value="HTH-type_Bedaq_tolerance"/>
</dbReference>
<dbReference type="InterPro" id="IPR011991">
    <property type="entry name" value="ArsR-like_HTH"/>
</dbReference>
<dbReference type="PROSITE" id="PS50995">
    <property type="entry name" value="HTH_MARR_2"/>
    <property type="match status" value="1"/>
</dbReference>
<dbReference type="RefSeq" id="WP_344566237.1">
    <property type="nucleotide sequence ID" value="NZ_BAAARJ010000009.1"/>
</dbReference>
<dbReference type="InterPro" id="IPR036388">
    <property type="entry name" value="WH-like_DNA-bd_sf"/>
</dbReference>
<dbReference type="InterPro" id="IPR000835">
    <property type="entry name" value="HTH_MarR-typ"/>
</dbReference>
<feature type="domain" description="HTH marR-type" evidence="1">
    <location>
        <begin position="13"/>
        <end position="144"/>
    </location>
</feature>
<dbReference type="PANTHER" id="PTHR39515">
    <property type="entry name" value="CONSERVED PROTEIN"/>
    <property type="match status" value="1"/>
</dbReference>
<keyword evidence="3" id="KW-1185">Reference proteome</keyword>
<reference evidence="3" key="1">
    <citation type="journal article" date="2019" name="Int. J. Syst. Evol. Microbiol.">
        <title>The Global Catalogue of Microorganisms (GCM) 10K type strain sequencing project: providing services to taxonomists for standard genome sequencing and annotation.</title>
        <authorList>
            <consortium name="The Broad Institute Genomics Platform"/>
            <consortium name="The Broad Institute Genome Sequencing Center for Infectious Disease"/>
            <person name="Wu L."/>
            <person name="Ma J."/>
        </authorList>
    </citation>
    <scope>NUCLEOTIDE SEQUENCE [LARGE SCALE GENOMIC DNA]</scope>
    <source>
        <strain evidence="3">JCM 16373</strain>
    </source>
</reference>
<protein>
    <submittedName>
        <fullName evidence="2">MarR family transcriptional regulator</fullName>
    </submittedName>
</protein>
<name>A0ABP6CG26_9ACTN</name>
<dbReference type="InterPro" id="IPR036390">
    <property type="entry name" value="WH_DNA-bd_sf"/>
</dbReference>
<dbReference type="Gene3D" id="1.10.10.10">
    <property type="entry name" value="Winged helix-like DNA-binding domain superfamily/Winged helix DNA-binding domain"/>
    <property type="match status" value="1"/>
</dbReference>
<comment type="caution">
    <text evidence="2">The sequence shown here is derived from an EMBL/GenBank/DDBJ whole genome shotgun (WGS) entry which is preliminary data.</text>
</comment>
<evidence type="ECO:0000259" key="1">
    <source>
        <dbReference type="PROSITE" id="PS50995"/>
    </source>
</evidence>
<proteinExistence type="predicted"/>
<dbReference type="Pfam" id="PF12802">
    <property type="entry name" value="MarR_2"/>
    <property type="match status" value="1"/>
</dbReference>
<dbReference type="PANTHER" id="PTHR39515:SF2">
    <property type="entry name" value="HTH-TYPE TRANSCRIPTIONAL REGULATOR RV0880"/>
    <property type="match status" value="1"/>
</dbReference>
<dbReference type="SUPFAM" id="SSF46785">
    <property type="entry name" value="Winged helix' DNA-binding domain"/>
    <property type="match status" value="1"/>
</dbReference>